<feature type="signal peptide" evidence="1">
    <location>
        <begin position="1"/>
        <end position="23"/>
    </location>
</feature>
<feature type="chain" id="PRO_5031078096" evidence="1">
    <location>
        <begin position="24"/>
        <end position="82"/>
    </location>
</feature>
<sequence>MKGTIFLLGLVGMLALGAGQARMADFAAHEAVMDSLSEVHPRLRGRWLNERGIEMPGINAPLPASPFSDSGGLRLVGKWGRG</sequence>
<dbReference type="Proteomes" id="UP000885672">
    <property type="component" value="Unassembled WGS sequence"/>
</dbReference>
<evidence type="ECO:0000313" key="2">
    <source>
        <dbReference type="EMBL" id="HDQ98875.1"/>
    </source>
</evidence>
<dbReference type="EMBL" id="DSBX01000039">
    <property type="protein sequence ID" value="HDQ98875.1"/>
    <property type="molecule type" value="Genomic_DNA"/>
</dbReference>
<comment type="caution">
    <text evidence="2">The sequence shown here is derived from an EMBL/GenBank/DDBJ whole genome shotgun (WGS) entry which is preliminary data.</text>
</comment>
<accession>A0A7V0T4U1</accession>
<proteinExistence type="predicted"/>
<gene>
    <name evidence="2" type="ORF">ENN51_01110</name>
</gene>
<feature type="non-terminal residue" evidence="2">
    <location>
        <position position="82"/>
    </location>
</feature>
<dbReference type="AlphaFoldDB" id="A0A7V0T4U1"/>
<organism evidence="2">
    <name type="scientific">candidate division WOR-3 bacterium</name>
    <dbReference type="NCBI Taxonomy" id="2052148"/>
    <lineage>
        <taxon>Bacteria</taxon>
        <taxon>Bacteria division WOR-3</taxon>
    </lineage>
</organism>
<name>A0A7V0T4U1_UNCW3</name>
<evidence type="ECO:0000256" key="1">
    <source>
        <dbReference type="SAM" id="SignalP"/>
    </source>
</evidence>
<protein>
    <submittedName>
        <fullName evidence="2">Uncharacterized protein</fullName>
    </submittedName>
</protein>
<keyword evidence="1" id="KW-0732">Signal</keyword>
<reference evidence="2" key="1">
    <citation type="journal article" date="2020" name="mSystems">
        <title>Genome- and Community-Level Interaction Insights into Carbon Utilization and Element Cycling Functions of Hydrothermarchaeota in Hydrothermal Sediment.</title>
        <authorList>
            <person name="Zhou Z."/>
            <person name="Liu Y."/>
            <person name="Xu W."/>
            <person name="Pan J."/>
            <person name="Luo Z.H."/>
            <person name="Li M."/>
        </authorList>
    </citation>
    <scope>NUCLEOTIDE SEQUENCE [LARGE SCALE GENOMIC DNA]</scope>
    <source>
        <strain evidence="2">SpSt-1182</strain>
    </source>
</reference>